<dbReference type="Proteomes" id="UP000770661">
    <property type="component" value="Unassembled WGS sequence"/>
</dbReference>
<organism evidence="1 2">
    <name type="scientific">Chionoecetes opilio</name>
    <name type="common">Atlantic snow crab</name>
    <name type="synonym">Cancer opilio</name>
    <dbReference type="NCBI Taxonomy" id="41210"/>
    <lineage>
        <taxon>Eukaryota</taxon>
        <taxon>Metazoa</taxon>
        <taxon>Ecdysozoa</taxon>
        <taxon>Arthropoda</taxon>
        <taxon>Crustacea</taxon>
        <taxon>Multicrustacea</taxon>
        <taxon>Malacostraca</taxon>
        <taxon>Eumalacostraca</taxon>
        <taxon>Eucarida</taxon>
        <taxon>Decapoda</taxon>
        <taxon>Pleocyemata</taxon>
        <taxon>Brachyura</taxon>
        <taxon>Eubrachyura</taxon>
        <taxon>Majoidea</taxon>
        <taxon>Majidae</taxon>
        <taxon>Chionoecetes</taxon>
    </lineage>
</organism>
<protein>
    <submittedName>
        <fullName evidence="1">Uncharacterized protein</fullName>
    </submittedName>
</protein>
<sequence>MILYAAEIRKLGYKIDIYSSDTDVLVIAMTMLSHPGPEVTLIMGTGENRRRIELHGLFDRMDSHKISGLCGMHALTGCDTTGRIHGKGKLTCFNVYMSSSKEVIHGLAALGIGDAPTDNVLRACTKYICSLFGTQQINHDNAEDLRWYMFRQLKAHQGVERLPPTQGAILQLVSVKNTFAMQYLEAIT</sequence>
<dbReference type="EMBL" id="JACEEZ010019606">
    <property type="protein sequence ID" value="KAG0715557.1"/>
    <property type="molecule type" value="Genomic_DNA"/>
</dbReference>
<evidence type="ECO:0000313" key="1">
    <source>
        <dbReference type="EMBL" id="KAG0715557.1"/>
    </source>
</evidence>
<name>A0A8J4XXR7_CHIOP</name>
<evidence type="ECO:0000313" key="2">
    <source>
        <dbReference type="Proteomes" id="UP000770661"/>
    </source>
</evidence>
<comment type="caution">
    <text evidence="1">The sequence shown here is derived from an EMBL/GenBank/DDBJ whole genome shotgun (WGS) entry which is preliminary data.</text>
</comment>
<reference evidence="1" key="1">
    <citation type="submission" date="2020-07" db="EMBL/GenBank/DDBJ databases">
        <title>The High-quality genome of the commercially important snow crab, Chionoecetes opilio.</title>
        <authorList>
            <person name="Jeong J.-H."/>
            <person name="Ryu S."/>
        </authorList>
    </citation>
    <scope>NUCLEOTIDE SEQUENCE</scope>
    <source>
        <strain evidence="1">MADBK_172401_WGS</strain>
        <tissue evidence="1">Digestive gland</tissue>
    </source>
</reference>
<dbReference type="OrthoDB" id="6430887at2759"/>
<keyword evidence="2" id="KW-1185">Reference proteome</keyword>
<gene>
    <name evidence="1" type="ORF">GWK47_011697</name>
</gene>
<accession>A0A8J4XXR7</accession>
<dbReference type="AlphaFoldDB" id="A0A8J4XXR7"/>
<proteinExistence type="predicted"/>